<dbReference type="Proteomes" id="UP001060215">
    <property type="component" value="Chromosome 4"/>
</dbReference>
<comment type="caution">
    <text evidence="1">The sequence shown here is derived from an EMBL/GenBank/DDBJ whole genome shotgun (WGS) entry which is preliminary data.</text>
</comment>
<dbReference type="EMBL" id="CM045761">
    <property type="protein sequence ID" value="KAI8016763.1"/>
    <property type="molecule type" value="Genomic_DNA"/>
</dbReference>
<protein>
    <submittedName>
        <fullName evidence="1">Uncharacterized protein</fullName>
    </submittedName>
</protein>
<organism evidence="1 2">
    <name type="scientific">Camellia lanceoleosa</name>
    <dbReference type="NCBI Taxonomy" id="1840588"/>
    <lineage>
        <taxon>Eukaryota</taxon>
        <taxon>Viridiplantae</taxon>
        <taxon>Streptophyta</taxon>
        <taxon>Embryophyta</taxon>
        <taxon>Tracheophyta</taxon>
        <taxon>Spermatophyta</taxon>
        <taxon>Magnoliopsida</taxon>
        <taxon>eudicotyledons</taxon>
        <taxon>Gunneridae</taxon>
        <taxon>Pentapetalae</taxon>
        <taxon>asterids</taxon>
        <taxon>Ericales</taxon>
        <taxon>Theaceae</taxon>
        <taxon>Camellia</taxon>
    </lineage>
</organism>
<evidence type="ECO:0000313" key="1">
    <source>
        <dbReference type="EMBL" id="KAI8016763.1"/>
    </source>
</evidence>
<evidence type="ECO:0000313" key="2">
    <source>
        <dbReference type="Proteomes" id="UP001060215"/>
    </source>
</evidence>
<reference evidence="1 2" key="1">
    <citation type="journal article" date="2022" name="Plant J.">
        <title>Chromosome-level genome of Camellia lanceoleosa provides a valuable resource for understanding genome evolution and self-incompatibility.</title>
        <authorList>
            <person name="Gong W."/>
            <person name="Xiao S."/>
            <person name="Wang L."/>
            <person name="Liao Z."/>
            <person name="Chang Y."/>
            <person name="Mo W."/>
            <person name="Hu G."/>
            <person name="Li W."/>
            <person name="Zhao G."/>
            <person name="Zhu H."/>
            <person name="Hu X."/>
            <person name="Ji K."/>
            <person name="Xiang X."/>
            <person name="Song Q."/>
            <person name="Yuan D."/>
            <person name="Jin S."/>
            <person name="Zhang L."/>
        </authorList>
    </citation>
    <scope>NUCLEOTIDE SEQUENCE [LARGE SCALE GENOMIC DNA]</scope>
    <source>
        <strain evidence="1">SQ_2022a</strain>
    </source>
</reference>
<proteinExistence type="predicted"/>
<name>A0ACC0HV07_9ERIC</name>
<gene>
    <name evidence="1" type="ORF">LOK49_LG05G00177</name>
</gene>
<sequence length="95" mass="11182">MERWKGWMMSFNFKKSLRLPIKSIFVEDNSCLTYEAQGNGHGLVSLYKDMEACEGYADIQVMWEMIHSSYPPIGRKNRNSKRASQWRLLLCFKPT</sequence>
<keyword evidence="2" id="KW-1185">Reference proteome</keyword>
<accession>A0ACC0HV07</accession>